<dbReference type="InterPro" id="IPR001555">
    <property type="entry name" value="GART_AS"/>
</dbReference>
<name>A0ABT0GGK6_9GAMM</name>
<evidence type="ECO:0000256" key="6">
    <source>
        <dbReference type="HAMAP-Rule" id="MF_01930"/>
    </source>
</evidence>
<dbReference type="GO" id="GO:0004644">
    <property type="term" value="F:phosphoribosylglycinamide formyltransferase activity"/>
    <property type="evidence" value="ECO:0007669"/>
    <property type="project" value="UniProtKB-EC"/>
</dbReference>
<evidence type="ECO:0000256" key="1">
    <source>
        <dbReference type="ARBA" id="ARBA00005054"/>
    </source>
</evidence>
<proteinExistence type="inferred from homology"/>
<evidence type="ECO:0000259" key="7">
    <source>
        <dbReference type="Pfam" id="PF00551"/>
    </source>
</evidence>
<dbReference type="InterPro" id="IPR036477">
    <property type="entry name" value="Formyl_transf_N_sf"/>
</dbReference>
<dbReference type="Gene3D" id="3.40.50.170">
    <property type="entry name" value="Formyl transferase, N-terminal domain"/>
    <property type="match status" value="1"/>
</dbReference>
<dbReference type="NCBIfam" id="TIGR00639">
    <property type="entry name" value="PurN"/>
    <property type="match status" value="1"/>
</dbReference>
<dbReference type="CDD" id="cd08645">
    <property type="entry name" value="FMT_core_GART"/>
    <property type="match status" value="1"/>
</dbReference>
<keyword evidence="3 6" id="KW-0658">Purine biosynthesis</keyword>
<dbReference type="HAMAP" id="MF_01930">
    <property type="entry name" value="PurN"/>
    <property type="match status" value="1"/>
</dbReference>
<feature type="site" description="Raises pKa of active site His" evidence="6">
    <location>
        <position position="158"/>
    </location>
</feature>
<reference evidence="8" key="1">
    <citation type="submission" date="2022-04" db="EMBL/GenBank/DDBJ databases">
        <title>Lysobacter sp. CAU 1642 isolated from sea sand.</title>
        <authorList>
            <person name="Kim W."/>
        </authorList>
    </citation>
    <scope>NUCLEOTIDE SEQUENCE</scope>
    <source>
        <strain evidence="8">CAU 1642</strain>
    </source>
</reference>
<gene>
    <name evidence="6 8" type="primary">purN</name>
    <name evidence="8" type="ORF">M0G41_08330</name>
</gene>
<accession>A0ABT0GGK6</accession>
<comment type="caution">
    <text evidence="8">The sequence shown here is derived from an EMBL/GenBank/DDBJ whole genome shotgun (WGS) entry which is preliminary data.</text>
</comment>
<dbReference type="SUPFAM" id="SSF53328">
    <property type="entry name" value="Formyltransferase"/>
    <property type="match status" value="1"/>
</dbReference>
<organism evidence="8 9">
    <name type="scientific">Pseudomarimonas salicorniae</name>
    <dbReference type="NCBI Taxonomy" id="2933270"/>
    <lineage>
        <taxon>Bacteria</taxon>
        <taxon>Pseudomonadati</taxon>
        <taxon>Pseudomonadota</taxon>
        <taxon>Gammaproteobacteria</taxon>
        <taxon>Lysobacterales</taxon>
        <taxon>Lysobacteraceae</taxon>
        <taxon>Pseudomarimonas</taxon>
    </lineage>
</organism>
<dbReference type="EMBL" id="JALNMH010000006">
    <property type="protein sequence ID" value="MCK7593674.1"/>
    <property type="molecule type" value="Genomic_DNA"/>
</dbReference>
<comment type="function">
    <text evidence="6">Catalyzes the transfer of a formyl group from 10-formyltetrahydrofolate to 5-phospho-ribosyl-glycinamide (GAR), producing 5-phospho-ribosyl-N-formylglycinamide (FGAR) and tetrahydrofolate.</text>
</comment>
<dbReference type="InterPro" id="IPR002376">
    <property type="entry name" value="Formyl_transf_N"/>
</dbReference>
<evidence type="ECO:0000256" key="5">
    <source>
        <dbReference type="ARBA" id="ARBA00047664"/>
    </source>
</evidence>
<dbReference type="PANTHER" id="PTHR43369">
    <property type="entry name" value="PHOSPHORIBOSYLGLYCINAMIDE FORMYLTRANSFERASE"/>
    <property type="match status" value="1"/>
</dbReference>
<feature type="active site" description="Proton donor" evidence="6">
    <location>
        <position position="122"/>
    </location>
</feature>
<dbReference type="PANTHER" id="PTHR43369:SF2">
    <property type="entry name" value="PHOSPHORIBOSYLGLYCINAMIDE FORMYLTRANSFERASE"/>
    <property type="match status" value="1"/>
</dbReference>
<feature type="binding site" evidence="6">
    <location>
        <begin position="103"/>
        <end position="106"/>
    </location>
    <ligand>
        <name>(6R)-10-formyltetrahydrofolate</name>
        <dbReference type="ChEBI" id="CHEBI:195366"/>
    </ligand>
</feature>
<sequence length="233" mass="24760">MSAAARGPAGGARPYRIAVMASGRGSNFLALHAAASEGRLPVELVGVFSDKASAPVLERARERGVPAQSLSPKDHPDRLHFDLALLNAVAAVQPDLIVCAGYMRILDGRALTPWTGRMINIHPSLLPRHRGLHTHRRALEAGDAEHGASVHLVTAELDGGPVIAQAVVPVLAGDDEQRLAARVLEREHPLLIASVDALARGEVAWRDERLWHGESPLGAPLRLDASGGLRRAA</sequence>
<evidence type="ECO:0000256" key="3">
    <source>
        <dbReference type="ARBA" id="ARBA00022755"/>
    </source>
</evidence>
<feature type="binding site" evidence="6">
    <location>
        <position position="78"/>
    </location>
    <ligand>
        <name>(6R)-10-formyltetrahydrofolate</name>
        <dbReference type="ChEBI" id="CHEBI:195366"/>
    </ligand>
</feature>
<keyword evidence="2 6" id="KW-0808">Transferase</keyword>
<evidence type="ECO:0000256" key="4">
    <source>
        <dbReference type="ARBA" id="ARBA00038440"/>
    </source>
</evidence>
<evidence type="ECO:0000313" key="9">
    <source>
        <dbReference type="Proteomes" id="UP001431449"/>
    </source>
</evidence>
<feature type="domain" description="Formyl transferase N-terminal" evidence="7">
    <location>
        <begin position="16"/>
        <end position="193"/>
    </location>
</feature>
<comment type="similarity">
    <text evidence="4 6">Belongs to the GART family.</text>
</comment>
<comment type="catalytic activity">
    <reaction evidence="5 6">
        <text>N(1)-(5-phospho-beta-D-ribosyl)glycinamide + (6R)-10-formyltetrahydrofolate = N(2)-formyl-N(1)-(5-phospho-beta-D-ribosyl)glycinamide + (6S)-5,6,7,8-tetrahydrofolate + H(+)</text>
        <dbReference type="Rhea" id="RHEA:15053"/>
        <dbReference type="ChEBI" id="CHEBI:15378"/>
        <dbReference type="ChEBI" id="CHEBI:57453"/>
        <dbReference type="ChEBI" id="CHEBI:143788"/>
        <dbReference type="ChEBI" id="CHEBI:147286"/>
        <dbReference type="ChEBI" id="CHEBI:195366"/>
        <dbReference type="EC" id="2.1.2.2"/>
    </reaction>
</comment>
<dbReference type="RefSeq" id="WP_248207701.1">
    <property type="nucleotide sequence ID" value="NZ_JALNMH010000006.1"/>
</dbReference>
<dbReference type="PROSITE" id="PS00373">
    <property type="entry name" value="GART"/>
    <property type="match status" value="1"/>
</dbReference>
<dbReference type="InterPro" id="IPR004607">
    <property type="entry name" value="GART"/>
</dbReference>
<dbReference type="EC" id="2.1.2.2" evidence="6"/>
<feature type="binding site" evidence="6">
    <location>
        <begin position="25"/>
        <end position="27"/>
    </location>
    <ligand>
        <name>N(1)-(5-phospho-beta-D-ribosyl)glycinamide</name>
        <dbReference type="ChEBI" id="CHEBI:143788"/>
    </ligand>
</feature>
<evidence type="ECO:0000256" key="2">
    <source>
        <dbReference type="ARBA" id="ARBA00022679"/>
    </source>
</evidence>
<feature type="binding site" evidence="6">
    <location>
        <position position="120"/>
    </location>
    <ligand>
        <name>(6R)-10-formyltetrahydrofolate</name>
        <dbReference type="ChEBI" id="CHEBI:195366"/>
    </ligand>
</feature>
<dbReference type="Proteomes" id="UP001431449">
    <property type="component" value="Unassembled WGS sequence"/>
</dbReference>
<comment type="pathway">
    <text evidence="1 6">Purine metabolism; IMP biosynthesis via de novo pathway; N(2)-formyl-N(1)-(5-phospho-D-ribosyl)glycinamide from N(1)-(5-phospho-D-ribosyl)glycinamide (10-formyl THF route): step 1/1.</text>
</comment>
<protein>
    <recommendedName>
        <fullName evidence="6">Phosphoribosylglycinamide formyltransferase</fullName>
        <ecNumber evidence="6">2.1.2.2</ecNumber>
    </recommendedName>
    <alternativeName>
        <fullName evidence="6">5'-phosphoribosylglycinamide transformylase</fullName>
    </alternativeName>
    <alternativeName>
        <fullName evidence="6">GAR transformylase</fullName>
        <shortName evidence="6">GART</shortName>
    </alternativeName>
</protein>
<evidence type="ECO:0000313" key="8">
    <source>
        <dbReference type="EMBL" id="MCK7593674.1"/>
    </source>
</evidence>
<keyword evidence="9" id="KW-1185">Reference proteome</keyword>
<dbReference type="Pfam" id="PF00551">
    <property type="entry name" value="Formyl_trans_N"/>
    <property type="match status" value="1"/>
</dbReference>